<organism evidence="2 3">
    <name type="scientific">Rhizopogon vesiculosus</name>
    <dbReference type="NCBI Taxonomy" id="180088"/>
    <lineage>
        <taxon>Eukaryota</taxon>
        <taxon>Fungi</taxon>
        <taxon>Dikarya</taxon>
        <taxon>Basidiomycota</taxon>
        <taxon>Agaricomycotina</taxon>
        <taxon>Agaricomycetes</taxon>
        <taxon>Agaricomycetidae</taxon>
        <taxon>Boletales</taxon>
        <taxon>Suillineae</taxon>
        <taxon>Rhizopogonaceae</taxon>
        <taxon>Rhizopogon</taxon>
    </lineage>
</organism>
<dbReference type="CDD" id="cd07067">
    <property type="entry name" value="HP_PGM_like"/>
    <property type="match status" value="1"/>
</dbReference>
<comment type="caution">
    <text evidence="2">The sequence shown here is derived from an EMBL/GenBank/DDBJ whole genome shotgun (WGS) entry which is preliminary data.</text>
</comment>
<dbReference type="AlphaFoldDB" id="A0A1J8QKJ2"/>
<dbReference type="InterPro" id="IPR013078">
    <property type="entry name" value="His_Pase_superF_clade-1"/>
</dbReference>
<keyword evidence="3" id="KW-1185">Reference proteome</keyword>
<dbReference type="Proteomes" id="UP000183567">
    <property type="component" value="Unassembled WGS sequence"/>
</dbReference>
<dbReference type="SUPFAM" id="SSF53254">
    <property type="entry name" value="Phosphoglycerate mutase-like"/>
    <property type="match status" value="1"/>
</dbReference>
<evidence type="ECO:0000256" key="1">
    <source>
        <dbReference type="SAM" id="MobiDB-lite"/>
    </source>
</evidence>
<dbReference type="SMART" id="SM00855">
    <property type="entry name" value="PGAM"/>
    <property type="match status" value="1"/>
</dbReference>
<dbReference type="STRING" id="180088.A0A1J8QKJ2"/>
<reference evidence="2 3" key="1">
    <citation type="submission" date="2016-03" db="EMBL/GenBank/DDBJ databases">
        <title>Comparative genomics of the ectomycorrhizal sister species Rhizopogon vinicolor and Rhizopogon vesiculosus (Basidiomycota: Boletales) reveals a divergence of the mating type B locus.</title>
        <authorList>
            <person name="Mujic A.B."/>
            <person name="Kuo A."/>
            <person name="Tritt A."/>
            <person name="Lipzen A."/>
            <person name="Chen C."/>
            <person name="Johnson J."/>
            <person name="Sharma A."/>
            <person name="Barry K."/>
            <person name="Grigoriev I.V."/>
            <person name="Spatafora J.W."/>
        </authorList>
    </citation>
    <scope>NUCLEOTIDE SEQUENCE [LARGE SCALE GENOMIC DNA]</scope>
    <source>
        <strain evidence="2 3">AM-OR11-056</strain>
    </source>
</reference>
<dbReference type="PANTHER" id="PTHR16469:SF51">
    <property type="entry name" value="TRANSCRIPTION FACTOR TAU 55 KDA SUBUNIT"/>
    <property type="match status" value="1"/>
</dbReference>
<dbReference type="OrthoDB" id="414418at2759"/>
<protein>
    <recommendedName>
        <fullName evidence="4">Phosphoglycerate mutase-like protein</fullName>
    </recommendedName>
</protein>
<accession>A0A1J8QKJ2</accession>
<gene>
    <name evidence="2" type="ORF">AZE42_04539</name>
</gene>
<dbReference type="InterPro" id="IPR051710">
    <property type="entry name" value="Phosphatase_SH3-domain"/>
</dbReference>
<name>A0A1J8QKJ2_9AGAM</name>
<dbReference type="Gene3D" id="3.40.50.1240">
    <property type="entry name" value="Phosphoglycerate mutase-like"/>
    <property type="match status" value="2"/>
</dbReference>
<dbReference type="InterPro" id="IPR029033">
    <property type="entry name" value="His_PPase_superfam"/>
</dbReference>
<dbReference type="Pfam" id="PF00300">
    <property type="entry name" value="His_Phos_1"/>
    <property type="match status" value="1"/>
</dbReference>
<proteinExistence type="predicted"/>
<sequence>MIETIYIARHGFRLNWIDTKWKSPTGLPRDPPLAAHGEAQAQELAAYFLTLPQEQRPTAIFSSPYCEPSYLHHRRKILKSAIPDRCLQTSKPTSQALQVPIYVEHGISEWYSPVAPGTGLHPRPSSAAVLQTYFSEIDPSWSSIWYPSRRGEDVQGLQERAKGFLDLLIPEIETRFGDKHKNILLVSHAATIIVLSQGLLAQPDLPLRVGCCSISEFSRKSGALGVLGGWDAKALASGSHLKEGASRDWGLEDIRLADGKVVTDNGEPGMEEEEDNHGPQIHRSSL</sequence>
<dbReference type="EMBL" id="LVVM01000249">
    <property type="protein sequence ID" value="OJA21175.1"/>
    <property type="molecule type" value="Genomic_DNA"/>
</dbReference>
<evidence type="ECO:0000313" key="2">
    <source>
        <dbReference type="EMBL" id="OJA21175.1"/>
    </source>
</evidence>
<evidence type="ECO:0008006" key="4">
    <source>
        <dbReference type="Google" id="ProtNLM"/>
    </source>
</evidence>
<dbReference type="PANTHER" id="PTHR16469">
    <property type="entry name" value="UBIQUITIN-ASSOCIATED AND SH3 DOMAIN-CONTAINING BA-RELATED"/>
    <property type="match status" value="1"/>
</dbReference>
<feature type="region of interest" description="Disordered" evidence="1">
    <location>
        <begin position="261"/>
        <end position="286"/>
    </location>
</feature>
<evidence type="ECO:0000313" key="3">
    <source>
        <dbReference type="Proteomes" id="UP000183567"/>
    </source>
</evidence>